<evidence type="ECO:0000256" key="2">
    <source>
        <dbReference type="ARBA" id="ARBA00023125"/>
    </source>
</evidence>
<dbReference type="PANTHER" id="PTHR30055">
    <property type="entry name" value="HTH-TYPE TRANSCRIPTIONAL REGULATOR RUTR"/>
    <property type="match status" value="1"/>
</dbReference>
<dbReference type="InterPro" id="IPR001647">
    <property type="entry name" value="HTH_TetR"/>
</dbReference>
<dbReference type="Proteomes" id="UP001499841">
    <property type="component" value="Unassembled WGS sequence"/>
</dbReference>
<evidence type="ECO:0000313" key="7">
    <source>
        <dbReference type="EMBL" id="GAA3510347.1"/>
    </source>
</evidence>
<organism evidence="7 8">
    <name type="scientific">Georgenia daeguensis</name>
    <dbReference type="NCBI Taxonomy" id="908355"/>
    <lineage>
        <taxon>Bacteria</taxon>
        <taxon>Bacillati</taxon>
        <taxon>Actinomycetota</taxon>
        <taxon>Actinomycetes</taxon>
        <taxon>Micrococcales</taxon>
        <taxon>Bogoriellaceae</taxon>
        <taxon>Georgenia</taxon>
    </lineage>
</organism>
<dbReference type="InterPro" id="IPR011075">
    <property type="entry name" value="TetR_C"/>
</dbReference>
<dbReference type="PANTHER" id="PTHR30055:SF225">
    <property type="entry name" value="TRANSCRIPTIONAL REGULATORY PROTEIN-RELATED"/>
    <property type="match status" value="1"/>
</dbReference>
<comment type="caution">
    <text evidence="7">The sequence shown here is derived from an EMBL/GenBank/DDBJ whole genome shotgun (WGS) entry which is preliminary data.</text>
</comment>
<evidence type="ECO:0000259" key="6">
    <source>
        <dbReference type="PROSITE" id="PS50977"/>
    </source>
</evidence>
<evidence type="ECO:0000256" key="4">
    <source>
        <dbReference type="PROSITE-ProRule" id="PRU00335"/>
    </source>
</evidence>
<gene>
    <name evidence="7" type="ORF">GCM10022262_37890</name>
</gene>
<keyword evidence="3" id="KW-0804">Transcription</keyword>
<dbReference type="InterPro" id="IPR050109">
    <property type="entry name" value="HTH-type_TetR-like_transc_reg"/>
</dbReference>
<name>A0ABP6UMW3_9MICO</name>
<dbReference type="Pfam" id="PF16859">
    <property type="entry name" value="TetR_C_11"/>
    <property type="match status" value="1"/>
</dbReference>
<dbReference type="Gene3D" id="1.10.10.60">
    <property type="entry name" value="Homeodomain-like"/>
    <property type="match status" value="1"/>
</dbReference>
<feature type="domain" description="HTH tetR-type" evidence="6">
    <location>
        <begin position="34"/>
        <end position="94"/>
    </location>
</feature>
<dbReference type="InterPro" id="IPR009057">
    <property type="entry name" value="Homeodomain-like_sf"/>
</dbReference>
<keyword evidence="8" id="KW-1185">Reference proteome</keyword>
<dbReference type="EMBL" id="BAABBA010000028">
    <property type="protein sequence ID" value="GAA3510347.1"/>
    <property type="molecule type" value="Genomic_DNA"/>
</dbReference>
<dbReference type="SUPFAM" id="SSF46689">
    <property type="entry name" value="Homeodomain-like"/>
    <property type="match status" value="1"/>
</dbReference>
<proteinExistence type="predicted"/>
<reference evidence="8" key="1">
    <citation type="journal article" date="2019" name="Int. J. Syst. Evol. Microbiol.">
        <title>The Global Catalogue of Microorganisms (GCM) 10K type strain sequencing project: providing services to taxonomists for standard genome sequencing and annotation.</title>
        <authorList>
            <consortium name="The Broad Institute Genomics Platform"/>
            <consortium name="The Broad Institute Genome Sequencing Center for Infectious Disease"/>
            <person name="Wu L."/>
            <person name="Ma J."/>
        </authorList>
    </citation>
    <scope>NUCLEOTIDE SEQUENCE [LARGE SCALE GENOMIC DNA]</scope>
    <source>
        <strain evidence="8">JCM 17459</strain>
    </source>
</reference>
<evidence type="ECO:0000256" key="1">
    <source>
        <dbReference type="ARBA" id="ARBA00023015"/>
    </source>
</evidence>
<dbReference type="RefSeq" id="WP_345044774.1">
    <property type="nucleotide sequence ID" value="NZ_BAABBA010000028.1"/>
</dbReference>
<feature type="DNA-binding region" description="H-T-H motif" evidence="4">
    <location>
        <begin position="57"/>
        <end position="76"/>
    </location>
</feature>
<keyword evidence="2 4" id="KW-0238">DNA-binding</keyword>
<evidence type="ECO:0000256" key="5">
    <source>
        <dbReference type="SAM" id="MobiDB-lite"/>
    </source>
</evidence>
<dbReference type="SUPFAM" id="SSF48498">
    <property type="entry name" value="Tetracyclin repressor-like, C-terminal domain"/>
    <property type="match status" value="1"/>
</dbReference>
<dbReference type="Pfam" id="PF00440">
    <property type="entry name" value="TetR_N"/>
    <property type="match status" value="1"/>
</dbReference>
<feature type="region of interest" description="Disordered" evidence="5">
    <location>
        <begin position="1"/>
        <end position="35"/>
    </location>
</feature>
<evidence type="ECO:0000313" key="8">
    <source>
        <dbReference type="Proteomes" id="UP001499841"/>
    </source>
</evidence>
<dbReference type="Gene3D" id="1.10.357.10">
    <property type="entry name" value="Tetracycline Repressor, domain 2"/>
    <property type="match status" value="1"/>
</dbReference>
<dbReference type="InterPro" id="IPR036271">
    <property type="entry name" value="Tet_transcr_reg_TetR-rel_C_sf"/>
</dbReference>
<sequence>MTEQSAPVESHATAHAENHTPTPVRRGPGRPRHADTEERAYRAVLELFGHRGWAGLSLDGVATHAGIGKSSIYLRWKDKRDLLLDALRDLENRYVNPEETEGMSLRDYLVAHAKARANLYLGEHGPAISHLYSAALANPEEFQEIRQERISKGVLSLEDRVDRAVREGELPKDTPTRQFLDAIEGAILIHVLISSPDTLEDLRAKTDDYVTTLVDMQLRGVGASV</sequence>
<evidence type="ECO:0000256" key="3">
    <source>
        <dbReference type="ARBA" id="ARBA00023163"/>
    </source>
</evidence>
<keyword evidence="1" id="KW-0805">Transcription regulation</keyword>
<protein>
    <recommendedName>
        <fullName evidence="6">HTH tetR-type domain-containing protein</fullName>
    </recommendedName>
</protein>
<accession>A0ABP6UMW3</accession>
<dbReference type="PROSITE" id="PS50977">
    <property type="entry name" value="HTH_TETR_2"/>
    <property type="match status" value="1"/>
</dbReference>